<evidence type="ECO:0000256" key="1">
    <source>
        <dbReference type="SAM" id="MobiDB-lite"/>
    </source>
</evidence>
<gene>
    <name evidence="2" type="ORF">DQ384_26095</name>
</gene>
<dbReference type="RefSeq" id="WP_114031533.1">
    <property type="nucleotide sequence ID" value="NZ_QOIL01000016.1"/>
</dbReference>
<dbReference type="EMBL" id="QOIL01000016">
    <property type="protein sequence ID" value="RCG27194.1"/>
    <property type="molecule type" value="Genomic_DNA"/>
</dbReference>
<feature type="compositionally biased region" description="Basic and acidic residues" evidence="1">
    <location>
        <begin position="1"/>
        <end position="13"/>
    </location>
</feature>
<dbReference type="Proteomes" id="UP000253094">
    <property type="component" value="Unassembled WGS sequence"/>
</dbReference>
<feature type="region of interest" description="Disordered" evidence="1">
    <location>
        <begin position="1"/>
        <end position="22"/>
    </location>
</feature>
<comment type="caution">
    <text evidence="2">The sequence shown here is derived from an EMBL/GenBank/DDBJ whole genome shotgun (WGS) entry which is preliminary data.</text>
</comment>
<proteinExistence type="predicted"/>
<accession>A0A367FA18</accession>
<name>A0A367FA18_9ACTN</name>
<organism evidence="2 3">
    <name type="scientific">Sphaerisporangium album</name>
    <dbReference type="NCBI Taxonomy" id="509200"/>
    <lineage>
        <taxon>Bacteria</taxon>
        <taxon>Bacillati</taxon>
        <taxon>Actinomycetota</taxon>
        <taxon>Actinomycetes</taxon>
        <taxon>Streptosporangiales</taxon>
        <taxon>Streptosporangiaceae</taxon>
        <taxon>Sphaerisporangium</taxon>
    </lineage>
</organism>
<feature type="region of interest" description="Disordered" evidence="1">
    <location>
        <begin position="54"/>
        <end position="73"/>
    </location>
</feature>
<evidence type="ECO:0000313" key="3">
    <source>
        <dbReference type="Proteomes" id="UP000253094"/>
    </source>
</evidence>
<sequence>MADRPRPEHRQPDESTAGHITRAMPWYTMQRCCLHLERLRGSMTEALRALDGHLAGMPGSQNPAEAPVPDSQRDRVTTWAAILCRQLAELDQLDLESWKSQVRAEILPTTAKDRP</sequence>
<evidence type="ECO:0000313" key="2">
    <source>
        <dbReference type="EMBL" id="RCG27194.1"/>
    </source>
</evidence>
<dbReference type="AlphaFoldDB" id="A0A367FA18"/>
<reference evidence="2 3" key="1">
    <citation type="submission" date="2018-06" db="EMBL/GenBank/DDBJ databases">
        <title>Sphaerisporangium craniellae sp. nov., isolated from a marine sponge in the South China Sea.</title>
        <authorList>
            <person name="Li L."/>
        </authorList>
    </citation>
    <scope>NUCLEOTIDE SEQUENCE [LARGE SCALE GENOMIC DNA]</scope>
    <source>
        <strain evidence="2 3">CCTCC AA 208026</strain>
    </source>
</reference>
<keyword evidence="3" id="KW-1185">Reference proteome</keyword>
<protein>
    <submittedName>
        <fullName evidence="2">Uncharacterized protein</fullName>
    </submittedName>
</protein>